<sequence>MIGPKGVLTMFHPQLGLKGSSSRKQIDDRLRHHPQVYEFFTAASDFTPAGYQHLSDAIQYVQSRGVRQIVLHHPMAFGKYHSDVVAPEKDYPELYRFIEETTGQLIRLADDLNVQVLVHGGYSGPTVEHMVALYPSVQAARDAVYRRLDRFVRAGGDHIMFENSIAPVFAYGDPDQEAEILAHHYRLAFDTSHCFIELHGDNQGLQASLSHLAPAVVHYHLVDSLGQTHDSLTLGTGKIDWAGVLPRLNPHASSIYEINLHDQADCQEQLASHTYLSRLADQLTHQEAR</sequence>
<dbReference type="InterPro" id="IPR036237">
    <property type="entry name" value="Xyl_isomerase-like_sf"/>
</dbReference>
<keyword evidence="2" id="KW-0255">Endonuclease</keyword>
<comment type="caution">
    <text evidence="2">The sequence shown here is derived from an EMBL/GenBank/DDBJ whole genome shotgun (WGS) entry which is preliminary data.</text>
</comment>
<dbReference type="InterPro" id="IPR013022">
    <property type="entry name" value="Xyl_isomerase-like_TIM-brl"/>
</dbReference>
<evidence type="ECO:0000259" key="1">
    <source>
        <dbReference type="Pfam" id="PF01261"/>
    </source>
</evidence>
<reference evidence="2 3" key="1">
    <citation type="submission" date="2009-09" db="EMBL/GenBank/DDBJ databases">
        <authorList>
            <person name="Qin X."/>
            <person name="Bachman B."/>
            <person name="Battles P."/>
            <person name="Bell A."/>
            <person name="Bess C."/>
            <person name="Bickham C."/>
            <person name="Chaboub L."/>
            <person name="Chen D."/>
            <person name="Coyle M."/>
            <person name="Deiros D.R."/>
            <person name="Dinh H."/>
            <person name="Forbes L."/>
            <person name="Fowler G."/>
            <person name="Francisco L."/>
            <person name="Fu Q."/>
            <person name="Gubbala S."/>
            <person name="Hale W."/>
            <person name="Han Y."/>
            <person name="Hemphill L."/>
            <person name="Highlander S.K."/>
            <person name="Hirani K."/>
            <person name="Hogues M."/>
            <person name="Jackson L."/>
            <person name="Jakkamsetti A."/>
            <person name="Javaid M."/>
            <person name="Jiang H."/>
            <person name="Korchina V."/>
            <person name="Kovar C."/>
            <person name="Lara F."/>
            <person name="Lee S."/>
            <person name="Mata R."/>
            <person name="Mathew T."/>
            <person name="Moen C."/>
            <person name="Morales K."/>
            <person name="Munidasa M."/>
            <person name="Nazareth L."/>
            <person name="Ngo R."/>
            <person name="Nguyen L."/>
            <person name="Okwuonu G."/>
            <person name="Ongeri F."/>
            <person name="Patil S."/>
            <person name="Petrosino J."/>
            <person name="Pham C."/>
            <person name="Pham P."/>
            <person name="Pu L.-L."/>
            <person name="Puazo M."/>
            <person name="Raj R."/>
            <person name="Reid J."/>
            <person name="Rouhana J."/>
            <person name="Saada N."/>
            <person name="Shang Y."/>
            <person name="Simmons D."/>
            <person name="Thornton R."/>
            <person name="Warren J."/>
            <person name="Weissenberger G."/>
            <person name="Zhang J."/>
            <person name="Zhang L."/>
            <person name="Zhou C."/>
            <person name="Zhu D."/>
            <person name="Muzny D."/>
            <person name="Worley K."/>
            <person name="Gibbs R."/>
        </authorList>
    </citation>
    <scope>NUCLEOTIDE SEQUENCE [LARGE SCALE GENOMIC DNA]</scope>
    <source>
        <strain evidence="2 3">DSM 16041</strain>
    </source>
</reference>
<dbReference type="AlphaFoldDB" id="C8P5I9"/>
<proteinExistence type="predicted"/>
<accession>C8P5I9</accession>
<dbReference type="GO" id="GO:0004519">
    <property type="term" value="F:endonuclease activity"/>
    <property type="evidence" value="ECO:0007669"/>
    <property type="project" value="UniProtKB-KW"/>
</dbReference>
<evidence type="ECO:0000313" key="3">
    <source>
        <dbReference type="Proteomes" id="UP000003675"/>
    </source>
</evidence>
<evidence type="ECO:0000313" key="2">
    <source>
        <dbReference type="EMBL" id="EEW54247.1"/>
    </source>
</evidence>
<dbReference type="Gene3D" id="3.20.20.150">
    <property type="entry name" value="Divalent-metal-dependent TIM barrel enzymes"/>
    <property type="match status" value="1"/>
</dbReference>
<gene>
    <name evidence="2" type="ORF">HMPREF0494_0583</name>
</gene>
<dbReference type="HOGENOM" id="CLU_087946_0_0_9"/>
<dbReference type="EMBL" id="ACLL01000014">
    <property type="protein sequence ID" value="EEW54247.1"/>
    <property type="molecule type" value="Genomic_DNA"/>
</dbReference>
<organism evidence="2 3">
    <name type="scientific">Limosilactobacillus antri DSM 16041</name>
    <dbReference type="NCBI Taxonomy" id="525309"/>
    <lineage>
        <taxon>Bacteria</taxon>
        <taxon>Bacillati</taxon>
        <taxon>Bacillota</taxon>
        <taxon>Bacilli</taxon>
        <taxon>Lactobacillales</taxon>
        <taxon>Lactobacillaceae</taxon>
        <taxon>Limosilactobacillus</taxon>
    </lineage>
</organism>
<dbReference type="STRING" id="525309.HMPREF0494_0583"/>
<dbReference type="Proteomes" id="UP000003675">
    <property type="component" value="Unassembled WGS sequence"/>
</dbReference>
<keyword evidence="2" id="KW-0540">Nuclease</keyword>
<feature type="domain" description="Xylose isomerase-like TIM barrel" evidence="1">
    <location>
        <begin position="55"/>
        <end position="249"/>
    </location>
</feature>
<name>C8P5I9_9LACO</name>
<dbReference type="Pfam" id="PF01261">
    <property type="entry name" value="AP_endonuc_2"/>
    <property type="match status" value="1"/>
</dbReference>
<keyword evidence="2" id="KW-0378">Hydrolase</keyword>
<dbReference type="eggNOG" id="COG1082">
    <property type="taxonomic scope" value="Bacteria"/>
</dbReference>
<protein>
    <submittedName>
        <fullName evidence="2">AP endonuclease, family 2</fullName>
    </submittedName>
</protein>
<dbReference type="SUPFAM" id="SSF51658">
    <property type="entry name" value="Xylose isomerase-like"/>
    <property type="match status" value="1"/>
</dbReference>